<dbReference type="PANTHER" id="PTHR43105">
    <property type="entry name" value="RESPIRATORY NITRATE REDUCTASE"/>
    <property type="match status" value="1"/>
</dbReference>
<dbReference type="Gene3D" id="3.40.50.740">
    <property type="match status" value="1"/>
</dbReference>
<dbReference type="GO" id="GO:0016491">
    <property type="term" value="F:oxidoreductase activity"/>
    <property type="evidence" value="ECO:0007669"/>
    <property type="project" value="UniProtKB-KW"/>
</dbReference>
<evidence type="ECO:0000256" key="1">
    <source>
        <dbReference type="ARBA" id="ARBA00023002"/>
    </source>
</evidence>
<dbReference type="SUPFAM" id="SSF53706">
    <property type="entry name" value="Formate dehydrogenase/DMSO reductase, domains 1-3"/>
    <property type="match status" value="1"/>
</dbReference>
<dbReference type="GO" id="GO:0016020">
    <property type="term" value="C:membrane"/>
    <property type="evidence" value="ECO:0007669"/>
    <property type="project" value="TreeGrafter"/>
</dbReference>
<protein>
    <submittedName>
        <fullName evidence="2">Uncharacterized protein</fullName>
    </submittedName>
</protein>
<dbReference type="EMBL" id="UINC01211830">
    <property type="protein sequence ID" value="SVE35894.1"/>
    <property type="molecule type" value="Genomic_DNA"/>
</dbReference>
<dbReference type="InterPro" id="IPR050123">
    <property type="entry name" value="Prok_molybdopt-oxidoreductase"/>
</dbReference>
<dbReference type="Gene3D" id="3.40.228.10">
    <property type="entry name" value="Dimethylsulfoxide Reductase, domain 2"/>
    <property type="match status" value="1"/>
</dbReference>
<feature type="non-terminal residue" evidence="2">
    <location>
        <position position="1"/>
    </location>
</feature>
<gene>
    <name evidence="2" type="ORF">METZ01_LOCUS488748</name>
</gene>
<accession>A0A383CUX8</accession>
<dbReference type="AlphaFoldDB" id="A0A383CUX8"/>
<proteinExistence type="predicted"/>
<organism evidence="2">
    <name type="scientific">marine metagenome</name>
    <dbReference type="NCBI Taxonomy" id="408172"/>
    <lineage>
        <taxon>unclassified sequences</taxon>
        <taxon>metagenomes</taxon>
        <taxon>ecological metagenomes</taxon>
    </lineage>
</organism>
<sequence length="239" mass="25163">PLVSNGSLMTAPDMKGRLRAIRRRGGKVVVVDPRRTETADVADQHFFIRPGTDALLLAAMLGTVFEEGLVELGGCAGRTEGMAELEAALKGFTPESVSTATGIDAGDIRRLAREFAASPSAACYGRVGTCLQSFGTLDNFLIDCLNVLTGRVDRAGGLLFTRPAAGGGSRGHYGRWRSRLRGTAEFGGELPTASLAEEIETEGQGQVRAMFTMAGNPALSAPNGRRLDEALGGLDFMVS</sequence>
<reference evidence="2" key="1">
    <citation type="submission" date="2018-05" db="EMBL/GenBank/DDBJ databases">
        <authorList>
            <person name="Lanie J.A."/>
            <person name="Ng W.-L."/>
            <person name="Kazmierczak K.M."/>
            <person name="Andrzejewski T.M."/>
            <person name="Davidsen T.M."/>
            <person name="Wayne K.J."/>
            <person name="Tettelin H."/>
            <person name="Glass J.I."/>
            <person name="Rusch D."/>
            <person name="Podicherti R."/>
            <person name="Tsui H.-C.T."/>
            <person name="Winkler M.E."/>
        </authorList>
    </citation>
    <scope>NUCLEOTIDE SEQUENCE</scope>
</reference>
<name>A0A383CUX8_9ZZZZ</name>
<evidence type="ECO:0000313" key="2">
    <source>
        <dbReference type="EMBL" id="SVE35894.1"/>
    </source>
</evidence>
<keyword evidence="1" id="KW-0560">Oxidoreductase</keyword>
<feature type="non-terminal residue" evidence="2">
    <location>
        <position position="239"/>
    </location>
</feature>
<dbReference type="PANTHER" id="PTHR43105:SF9">
    <property type="entry name" value="NADPH-FE(3+) OXIDOREDUCTASE SUBUNIT ALPHA"/>
    <property type="match status" value="1"/>
</dbReference>